<keyword evidence="2" id="KW-1185">Reference proteome</keyword>
<organism evidence="1 2">
    <name type="scientific">Rosa chinensis</name>
    <name type="common">China rose</name>
    <dbReference type="NCBI Taxonomy" id="74649"/>
    <lineage>
        <taxon>Eukaryota</taxon>
        <taxon>Viridiplantae</taxon>
        <taxon>Streptophyta</taxon>
        <taxon>Embryophyta</taxon>
        <taxon>Tracheophyta</taxon>
        <taxon>Spermatophyta</taxon>
        <taxon>Magnoliopsida</taxon>
        <taxon>eudicotyledons</taxon>
        <taxon>Gunneridae</taxon>
        <taxon>Pentapetalae</taxon>
        <taxon>rosids</taxon>
        <taxon>fabids</taxon>
        <taxon>Rosales</taxon>
        <taxon>Rosaceae</taxon>
        <taxon>Rosoideae</taxon>
        <taxon>Rosoideae incertae sedis</taxon>
        <taxon>Rosa</taxon>
    </lineage>
</organism>
<proteinExistence type="predicted"/>
<protein>
    <submittedName>
        <fullName evidence="1">Uncharacterized protein</fullName>
    </submittedName>
</protein>
<dbReference type="Proteomes" id="UP000238479">
    <property type="component" value="Chromosome 7"/>
</dbReference>
<dbReference type="Gramene" id="PRQ20205">
    <property type="protein sequence ID" value="PRQ20205"/>
    <property type="gene ID" value="RchiOBHm_Chr7g0225591"/>
</dbReference>
<evidence type="ECO:0000313" key="1">
    <source>
        <dbReference type="EMBL" id="PRQ20205.1"/>
    </source>
</evidence>
<gene>
    <name evidence="1" type="ORF">RchiOBHm_Chr7g0225591</name>
</gene>
<dbReference type="EMBL" id="PDCK01000045">
    <property type="protein sequence ID" value="PRQ20205.1"/>
    <property type="molecule type" value="Genomic_DNA"/>
</dbReference>
<accession>A0A2P6PE47</accession>
<comment type="caution">
    <text evidence="1">The sequence shown here is derived from an EMBL/GenBank/DDBJ whole genome shotgun (WGS) entry which is preliminary data.</text>
</comment>
<name>A0A2P6PE47_ROSCH</name>
<dbReference type="AlphaFoldDB" id="A0A2P6PE47"/>
<reference evidence="1 2" key="1">
    <citation type="journal article" date="2018" name="Nat. Genet.">
        <title>The Rosa genome provides new insights in the design of modern roses.</title>
        <authorList>
            <person name="Bendahmane M."/>
        </authorList>
    </citation>
    <scope>NUCLEOTIDE SEQUENCE [LARGE SCALE GENOMIC DNA]</scope>
    <source>
        <strain evidence="2">cv. Old Blush</strain>
    </source>
</reference>
<sequence>MSQFYYLFLCSNPIHLQMSSSTFTSLILTQLPLSFSIPSSSFSTIMTSHLCSTWVYIPNSTPENSCRTDTLPLLVDVAGPMALCCSMVSTTTTADLMSFGTFILLLQTVRVWRMIVDKPLAFGSEALANVTPSATWRAAAMAAGLLEVVLCDSRSRVFFFWGFWASVCYFLLDVG</sequence>
<evidence type="ECO:0000313" key="2">
    <source>
        <dbReference type="Proteomes" id="UP000238479"/>
    </source>
</evidence>